<sequence length="127" mass="13831">MTMAIKENIDQLFDKFENFIKNKTVIGEPFQIGDITLIPTLSLSFGLGTGNGEESDPKKNQQSGSHGAGFGSHITPVAVIVIKNGEVSVLPIKKNTGLEKLLEMVPDLMDKLKEVAPDSFKKESEND</sequence>
<dbReference type="InterPro" id="IPR014229">
    <property type="entry name" value="Spore_YtfJ"/>
</dbReference>
<accession>A0ABX9KLA9</accession>
<dbReference type="Pfam" id="PF09579">
    <property type="entry name" value="Spore_YtfJ"/>
    <property type="match status" value="1"/>
</dbReference>
<dbReference type="PIRSF" id="PIRSF021377">
    <property type="entry name" value="YtfJ"/>
    <property type="match status" value="1"/>
</dbReference>
<organism evidence="2 3">
    <name type="scientific">Psychrilyobacter piezotolerans</name>
    <dbReference type="NCBI Taxonomy" id="2293438"/>
    <lineage>
        <taxon>Bacteria</taxon>
        <taxon>Fusobacteriati</taxon>
        <taxon>Fusobacteriota</taxon>
        <taxon>Fusobacteriia</taxon>
        <taxon>Fusobacteriales</taxon>
        <taxon>Fusobacteriaceae</taxon>
        <taxon>Psychrilyobacter</taxon>
    </lineage>
</organism>
<comment type="caution">
    <text evidence="2">The sequence shown here is derived from an EMBL/GenBank/DDBJ whole genome shotgun (WGS) entry which is preliminary data.</text>
</comment>
<evidence type="ECO:0000256" key="1">
    <source>
        <dbReference type="SAM" id="MobiDB-lite"/>
    </source>
</evidence>
<gene>
    <name evidence="2" type="ORF">DYH56_00970</name>
</gene>
<dbReference type="EMBL" id="QUAJ01000001">
    <property type="protein sequence ID" value="REI43342.1"/>
    <property type="molecule type" value="Genomic_DNA"/>
</dbReference>
<protein>
    <submittedName>
        <fullName evidence="2">Sporulation protein</fullName>
    </submittedName>
</protein>
<proteinExistence type="predicted"/>
<dbReference type="PANTHER" id="PTHR39162">
    <property type="entry name" value="GLL3345 PROTEIN"/>
    <property type="match status" value="1"/>
</dbReference>
<keyword evidence="3" id="KW-1185">Reference proteome</keyword>
<reference evidence="2 3" key="1">
    <citation type="submission" date="2018-08" db="EMBL/GenBank/DDBJ databases">
        <title>Draft genome sequence of Psychrilyobacter sp. strain SD5 isolated from Black Sea water.</title>
        <authorList>
            <person name="Yadav S."/>
            <person name="Villanueva L."/>
            <person name="Damste J.S.S."/>
        </authorList>
    </citation>
    <scope>NUCLEOTIDE SEQUENCE [LARGE SCALE GENOMIC DNA]</scope>
    <source>
        <strain evidence="2 3">SD5</strain>
    </source>
</reference>
<dbReference type="Proteomes" id="UP000263486">
    <property type="component" value="Unassembled WGS sequence"/>
</dbReference>
<evidence type="ECO:0000313" key="2">
    <source>
        <dbReference type="EMBL" id="REI43342.1"/>
    </source>
</evidence>
<feature type="region of interest" description="Disordered" evidence="1">
    <location>
        <begin position="48"/>
        <end position="71"/>
    </location>
</feature>
<dbReference type="PANTHER" id="PTHR39162:SF1">
    <property type="entry name" value="SPORULATION PROTEIN YTFJ"/>
    <property type="match status" value="1"/>
</dbReference>
<evidence type="ECO:0000313" key="3">
    <source>
        <dbReference type="Proteomes" id="UP000263486"/>
    </source>
</evidence>
<name>A0ABX9KLA9_9FUSO</name>